<name>A0A923SHN6_9BACT</name>
<dbReference type="RefSeq" id="WP_187065860.1">
    <property type="nucleotide sequence ID" value="NZ_JACRVF010000001.1"/>
</dbReference>
<dbReference type="Proteomes" id="UP000603640">
    <property type="component" value="Unassembled WGS sequence"/>
</dbReference>
<sequence length="85" mass="9728">MPLGPKLEKLLSKVYAPQERTDTKFMGKDITYVTNEHGEPVTLFIGKRRDDGSITGERYVRRIVRKPGTDEILKSHWELRGKVGS</sequence>
<accession>A0A923SHN6</accession>
<organism evidence="1 2">
    <name type="scientific">Pontibacter cellulosilyticus</name>
    <dbReference type="NCBI Taxonomy" id="1720253"/>
    <lineage>
        <taxon>Bacteria</taxon>
        <taxon>Pseudomonadati</taxon>
        <taxon>Bacteroidota</taxon>
        <taxon>Cytophagia</taxon>
        <taxon>Cytophagales</taxon>
        <taxon>Hymenobacteraceae</taxon>
        <taxon>Pontibacter</taxon>
    </lineage>
</organism>
<protein>
    <submittedName>
        <fullName evidence="1">Uncharacterized protein</fullName>
    </submittedName>
</protein>
<gene>
    <name evidence="1" type="ORF">H8S84_03430</name>
</gene>
<dbReference type="AlphaFoldDB" id="A0A923SHN6"/>
<evidence type="ECO:0000313" key="2">
    <source>
        <dbReference type="Proteomes" id="UP000603640"/>
    </source>
</evidence>
<comment type="caution">
    <text evidence="1">The sequence shown here is derived from an EMBL/GenBank/DDBJ whole genome shotgun (WGS) entry which is preliminary data.</text>
</comment>
<reference evidence="1" key="1">
    <citation type="submission" date="2020-08" db="EMBL/GenBank/DDBJ databases">
        <title>Pontibacter sp. SD6 16S ribosomal RNA gene Genome sequencing and assembly.</title>
        <authorList>
            <person name="Kang M."/>
        </authorList>
    </citation>
    <scope>NUCLEOTIDE SEQUENCE</scope>
    <source>
        <strain evidence="1">SD6</strain>
    </source>
</reference>
<proteinExistence type="predicted"/>
<keyword evidence="2" id="KW-1185">Reference proteome</keyword>
<dbReference type="EMBL" id="JACRVF010000001">
    <property type="protein sequence ID" value="MBC5991883.1"/>
    <property type="molecule type" value="Genomic_DNA"/>
</dbReference>
<evidence type="ECO:0000313" key="1">
    <source>
        <dbReference type="EMBL" id="MBC5991883.1"/>
    </source>
</evidence>